<dbReference type="GO" id="GO:0005524">
    <property type="term" value="F:ATP binding"/>
    <property type="evidence" value="ECO:0007669"/>
    <property type="project" value="UniProtKB-KW"/>
</dbReference>
<feature type="domain" description="ABC transporter" evidence="4">
    <location>
        <begin position="2"/>
        <end position="195"/>
    </location>
</feature>
<dbReference type="AlphaFoldDB" id="A0A3S0IMT1"/>
<dbReference type="SMART" id="SM00382">
    <property type="entry name" value="AAA"/>
    <property type="match status" value="1"/>
</dbReference>
<gene>
    <name evidence="5" type="ORF">EKG38_16190</name>
</gene>
<dbReference type="InterPro" id="IPR003593">
    <property type="entry name" value="AAA+_ATPase"/>
</dbReference>
<protein>
    <submittedName>
        <fullName evidence="5">ATP-binding cassette domain-containing protein</fullName>
    </submittedName>
</protein>
<evidence type="ECO:0000313" key="5">
    <source>
        <dbReference type="EMBL" id="RTR37831.1"/>
    </source>
</evidence>
<dbReference type="SUPFAM" id="SSF52540">
    <property type="entry name" value="P-loop containing nucleoside triphosphate hydrolases"/>
    <property type="match status" value="1"/>
</dbReference>
<dbReference type="RefSeq" id="WP_126521271.1">
    <property type="nucleotide sequence ID" value="NZ_RXNU01000009.1"/>
</dbReference>
<dbReference type="InterPro" id="IPR003439">
    <property type="entry name" value="ABC_transporter-like_ATP-bd"/>
</dbReference>
<evidence type="ECO:0000256" key="2">
    <source>
        <dbReference type="ARBA" id="ARBA00022741"/>
    </source>
</evidence>
<comment type="caution">
    <text evidence="5">The sequence shown here is derived from an EMBL/GenBank/DDBJ whole genome shotgun (WGS) entry which is preliminary data.</text>
</comment>
<dbReference type="GO" id="GO:0055085">
    <property type="term" value="P:transmembrane transport"/>
    <property type="evidence" value="ECO:0007669"/>
    <property type="project" value="UniProtKB-ARBA"/>
</dbReference>
<keyword evidence="2" id="KW-0547">Nucleotide-binding</keyword>
<dbReference type="InterPro" id="IPR050319">
    <property type="entry name" value="ABC_transp_ATP-bind"/>
</dbReference>
<proteinExistence type="predicted"/>
<dbReference type="PANTHER" id="PTHR43776:SF5">
    <property type="entry name" value="ATPASE COMPONENT OF ABC-TYPE TRANSPORT SYSTEM"/>
    <property type="match status" value="1"/>
</dbReference>
<dbReference type="PROSITE" id="PS00211">
    <property type="entry name" value="ABC_TRANSPORTER_1"/>
    <property type="match status" value="2"/>
</dbReference>
<name>A0A3S0IMT1_9GAMM</name>
<evidence type="ECO:0000256" key="1">
    <source>
        <dbReference type="ARBA" id="ARBA00022448"/>
    </source>
</evidence>
<dbReference type="EMBL" id="RXNU01000009">
    <property type="protein sequence ID" value="RTR37831.1"/>
    <property type="molecule type" value="Genomic_DNA"/>
</dbReference>
<dbReference type="OrthoDB" id="9801477at2"/>
<dbReference type="InterPro" id="IPR017871">
    <property type="entry name" value="ABC_transporter-like_CS"/>
</dbReference>
<dbReference type="Pfam" id="PF00005">
    <property type="entry name" value="ABC_tran"/>
    <property type="match status" value="1"/>
</dbReference>
<keyword evidence="1" id="KW-0813">Transport</keyword>
<organism evidence="5 6">
    <name type="scientific">Shewanella canadensis</name>
    <dbReference type="NCBI Taxonomy" id="271096"/>
    <lineage>
        <taxon>Bacteria</taxon>
        <taxon>Pseudomonadati</taxon>
        <taxon>Pseudomonadota</taxon>
        <taxon>Gammaproteobacteria</taxon>
        <taxon>Alteromonadales</taxon>
        <taxon>Shewanellaceae</taxon>
        <taxon>Shewanella</taxon>
    </lineage>
</organism>
<evidence type="ECO:0000256" key="3">
    <source>
        <dbReference type="ARBA" id="ARBA00022840"/>
    </source>
</evidence>
<reference evidence="5 6" key="1">
    <citation type="submission" date="2018-12" db="EMBL/GenBank/DDBJ databases">
        <authorList>
            <person name="Yu L."/>
        </authorList>
    </citation>
    <scope>NUCLEOTIDE SEQUENCE [LARGE SCALE GENOMIC DNA]</scope>
    <source>
        <strain evidence="5 6">HAW-EB2</strain>
    </source>
</reference>
<dbReference type="PROSITE" id="PS50893">
    <property type="entry name" value="ABC_TRANSPORTER_2"/>
    <property type="match status" value="1"/>
</dbReference>
<dbReference type="Gene3D" id="3.40.50.300">
    <property type="entry name" value="P-loop containing nucleotide triphosphate hydrolases"/>
    <property type="match status" value="1"/>
</dbReference>
<evidence type="ECO:0000259" key="4">
    <source>
        <dbReference type="PROSITE" id="PS50893"/>
    </source>
</evidence>
<accession>A0A3S0IMT1</accession>
<dbReference type="InterPro" id="IPR027417">
    <property type="entry name" value="P-loop_NTPase"/>
</dbReference>
<sequence length="196" mass="21982">MLQLRNASLDYGNTHIPFPDLTLEPGQRLGLFGPSGLGKSSLAKVLAGIEPLSYGELTLPGFAKGSANPVQWVIQQSEFAFNPRLSIKQSLRESWRSDDFMVLLDRYGVDPRWLNRRPSQVSGGQLQRVNLVRALLPSTEYLICDEITAHLDMITQQQIWQALSEEACQRKLGLLVISHDEDLLNLVCDDVLHWTG</sequence>
<dbReference type="GO" id="GO:0016887">
    <property type="term" value="F:ATP hydrolysis activity"/>
    <property type="evidence" value="ECO:0007669"/>
    <property type="project" value="InterPro"/>
</dbReference>
<dbReference type="Proteomes" id="UP000267448">
    <property type="component" value="Unassembled WGS sequence"/>
</dbReference>
<evidence type="ECO:0000313" key="6">
    <source>
        <dbReference type="Proteomes" id="UP000267448"/>
    </source>
</evidence>
<dbReference type="PANTHER" id="PTHR43776">
    <property type="entry name" value="TRANSPORT ATP-BINDING PROTEIN"/>
    <property type="match status" value="1"/>
</dbReference>
<keyword evidence="6" id="KW-1185">Reference proteome</keyword>
<keyword evidence="3 5" id="KW-0067">ATP-binding</keyword>